<evidence type="ECO:0000256" key="13">
    <source>
        <dbReference type="PIRSR" id="PIRSR602401-1"/>
    </source>
</evidence>
<accession>A0A9P0B405</accession>
<proteinExistence type="inferred from homology"/>
<keyword evidence="7" id="KW-0256">Endoplasmic reticulum</keyword>
<evidence type="ECO:0000313" key="16">
    <source>
        <dbReference type="Proteomes" id="UP001154078"/>
    </source>
</evidence>
<dbReference type="InterPro" id="IPR036396">
    <property type="entry name" value="Cyt_P450_sf"/>
</dbReference>
<evidence type="ECO:0000256" key="2">
    <source>
        <dbReference type="ARBA" id="ARBA00004174"/>
    </source>
</evidence>
<dbReference type="InterPro" id="IPR050476">
    <property type="entry name" value="Insect_CytP450_Detox"/>
</dbReference>
<evidence type="ECO:0008006" key="17">
    <source>
        <dbReference type="Google" id="ProtNLM"/>
    </source>
</evidence>
<dbReference type="GO" id="GO:0005506">
    <property type="term" value="F:iron ion binding"/>
    <property type="evidence" value="ECO:0007669"/>
    <property type="project" value="InterPro"/>
</dbReference>
<dbReference type="SUPFAM" id="SSF48264">
    <property type="entry name" value="Cytochrome P450"/>
    <property type="match status" value="1"/>
</dbReference>
<keyword evidence="8" id="KW-0492">Microsome</keyword>
<evidence type="ECO:0000256" key="11">
    <source>
        <dbReference type="ARBA" id="ARBA00023033"/>
    </source>
</evidence>
<dbReference type="GO" id="GO:0005789">
    <property type="term" value="C:endoplasmic reticulum membrane"/>
    <property type="evidence" value="ECO:0007669"/>
    <property type="project" value="UniProtKB-SubCell"/>
</dbReference>
<dbReference type="Gene3D" id="1.10.630.10">
    <property type="entry name" value="Cytochrome P450"/>
    <property type="match status" value="1"/>
</dbReference>
<dbReference type="Proteomes" id="UP001154078">
    <property type="component" value="Chromosome 4"/>
</dbReference>
<evidence type="ECO:0000256" key="12">
    <source>
        <dbReference type="ARBA" id="ARBA00023136"/>
    </source>
</evidence>
<keyword evidence="9 14" id="KW-0560">Oxidoreductase</keyword>
<dbReference type="PRINTS" id="PR00463">
    <property type="entry name" value="EP450I"/>
</dbReference>
<dbReference type="Pfam" id="PF00067">
    <property type="entry name" value="p450"/>
    <property type="match status" value="1"/>
</dbReference>
<dbReference type="GO" id="GO:0016705">
    <property type="term" value="F:oxidoreductase activity, acting on paired donors, with incorporation or reduction of molecular oxygen"/>
    <property type="evidence" value="ECO:0007669"/>
    <property type="project" value="InterPro"/>
</dbReference>
<dbReference type="InterPro" id="IPR017972">
    <property type="entry name" value="Cyt_P450_CS"/>
</dbReference>
<keyword evidence="12" id="KW-0472">Membrane</keyword>
<name>A0A9P0B405_BRAAE</name>
<evidence type="ECO:0000256" key="3">
    <source>
        <dbReference type="ARBA" id="ARBA00004406"/>
    </source>
</evidence>
<gene>
    <name evidence="15" type="ORF">MELIAE_LOCUS7201</name>
</gene>
<dbReference type="PANTHER" id="PTHR24292">
    <property type="entry name" value="CYTOCHROME P450"/>
    <property type="match status" value="1"/>
</dbReference>
<feature type="binding site" description="axial binding residue" evidence="13">
    <location>
        <position position="132"/>
    </location>
    <ligand>
        <name>heme</name>
        <dbReference type="ChEBI" id="CHEBI:30413"/>
    </ligand>
    <ligandPart>
        <name>Fe</name>
        <dbReference type="ChEBI" id="CHEBI:18248"/>
    </ligandPart>
</feature>
<reference evidence="15" key="1">
    <citation type="submission" date="2021-12" db="EMBL/GenBank/DDBJ databases">
        <authorList>
            <person name="King R."/>
        </authorList>
    </citation>
    <scope>NUCLEOTIDE SEQUENCE</scope>
</reference>
<keyword evidence="11 14" id="KW-0503">Monooxygenase</keyword>
<organism evidence="15 16">
    <name type="scientific">Brassicogethes aeneus</name>
    <name type="common">Rape pollen beetle</name>
    <name type="synonym">Meligethes aeneus</name>
    <dbReference type="NCBI Taxonomy" id="1431903"/>
    <lineage>
        <taxon>Eukaryota</taxon>
        <taxon>Metazoa</taxon>
        <taxon>Ecdysozoa</taxon>
        <taxon>Arthropoda</taxon>
        <taxon>Hexapoda</taxon>
        <taxon>Insecta</taxon>
        <taxon>Pterygota</taxon>
        <taxon>Neoptera</taxon>
        <taxon>Endopterygota</taxon>
        <taxon>Coleoptera</taxon>
        <taxon>Polyphaga</taxon>
        <taxon>Cucujiformia</taxon>
        <taxon>Nitidulidae</taxon>
        <taxon>Meligethinae</taxon>
        <taxon>Brassicogethes</taxon>
    </lineage>
</organism>
<dbReference type="InterPro" id="IPR001128">
    <property type="entry name" value="Cyt_P450"/>
</dbReference>
<evidence type="ECO:0000256" key="9">
    <source>
        <dbReference type="ARBA" id="ARBA00023002"/>
    </source>
</evidence>
<protein>
    <recommendedName>
        <fullName evidence="17">Cytochrome P450</fullName>
    </recommendedName>
</protein>
<dbReference type="AlphaFoldDB" id="A0A9P0B405"/>
<comment type="subcellular location">
    <subcellularLocation>
        <location evidence="3">Endoplasmic reticulum membrane</location>
        <topology evidence="3">Peripheral membrane protein</topology>
    </subcellularLocation>
    <subcellularLocation>
        <location evidence="2">Microsome membrane</location>
        <topology evidence="2">Peripheral membrane protein</topology>
    </subcellularLocation>
</comment>
<dbReference type="PANTHER" id="PTHR24292:SF100">
    <property type="entry name" value="CYTOCHROME P450 6A16, ISOFORM B-RELATED"/>
    <property type="match status" value="1"/>
</dbReference>
<keyword evidence="5 13" id="KW-0349">Heme</keyword>
<sequence>MTFALFEMSLNQEVQERVRQEVKEVLARQNGEINYDSIMEMKYMEQVIREALRMYSPASVLKRRCIKDYKVPGSDLVIEKGTLAIIPVVGIHYDEDHFPNPEKFDPERFSDKNIHNIKPFSHLAFGGGRRECIGERFGIMQSKVGLATLLKKYKFTLSEKTQMPLKMDPSQFLTTAVGDIWLDYEKI</sequence>
<evidence type="ECO:0000256" key="6">
    <source>
        <dbReference type="ARBA" id="ARBA00022723"/>
    </source>
</evidence>
<evidence type="ECO:0000256" key="8">
    <source>
        <dbReference type="ARBA" id="ARBA00022848"/>
    </source>
</evidence>
<keyword evidence="16" id="KW-1185">Reference proteome</keyword>
<dbReference type="PROSITE" id="PS00086">
    <property type="entry name" value="CYTOCHROME_P450"/>
    <property type="match status" value="1"/>
</dbReference>
<evidence type="ECO:0000256" key="10">
    <source>
        <dbReference type="ARBA" id="ARBA00023004"/>
    </source>
</evidence>
<keyword evidence="6 13" id="KW-0479">Metal-binding</keyword>
<evidence type="ECO:0000256" key="5">
    <source>
        <dbReference type="ARBA" id="ARBA00022617"/>
    </source>
</evidence>
<dbReference type="PRINTS" id="PR00385">
    <property type="entry name" value="P450"/>
</dbReference>
<comment type="cofactor">
    <cofactor evidence="1 13">
        <name>heme</name>
        <dbReference type="ChEBI" id="CHEBI:30413"/>
    </cofactor>
</comment>
<comment type="similarity">
    <text evidence="4 14">Belongs to the cytochrome P450 family.</text>
</comment>
<dbReference type="GO" id="GO:0020037">
    <property type="term" value="F:heme binding"/>
    <property type="evidence" value="ECO:0007669"/>
    <property type="project" value="InterPro"/>
</dbReference>
<evidence type="ECO:0000256" key="1">
    <source>
        <dbReference type="ARBA" id="ARBA00001971"/>
    </source>
</evidence>
<evidence type="ECO:0000313" key="15">
    <source>
        <dbReference type="EMBL" id="CAH0555973.1"/>
    </source>
</evidence>
<evidence type="ECO:0000256" key="14">
    <source>
        <dbReference type="RuleBase" id="RU000461"/>
    </source>
</evidence>
<dbReference type="InterPro" id="IPR002401">
    <property type="entry name" value="Cyt_P450_E_grp-I"/>
</dbReference>
<keyword evidence="10 13" id="KW-0408">Iron</keyword>
<dbReference type="OrthoDB" id="8185424at2759"/>
<dbReference type="EMBL" id="OV121135">
    <property type="protein sequence ID" value="CAH0555973.1"/>
    <property type="molecule type" value="Genomic_DNA"/>
</dbReference>
<dbReference type="GO" id="GO:0004497">
    <property type="term" value="F:monooxygenase activity"/>
    <property type="evidence" value="ECO:0007669"/>
    <property type="project" value="UniProtKB-KW"/>
</dbReference>
<evidence type="ECO:0000256" key="7">
    <source>
        <dbReference type="ARBA" id="ARBA00022824"/>
    </source>
</evidence>
<evidence type="ECO:0000256" key="4">
    <source>
        <dbReference type="ARBA" id="ARBA00010617"/>
    </source>
</evidence>